<reference evidence="2 3" key="1">
    <citation type="submission" date="2021-03" db="EMBL/GenBank/DDBJ databases">
        <title>Tianweitania aestuarii sp. nov., isolated from a tidal flat.</title>
        <authorList>
            <person name="Park S."/>
            <person name="Yoon J.-H."/>
        </authorList>
    </citation>
    <scope>NUCLEOTIDE SEQUENCE [LARGE SCALE GENOMIC DNA]</scope>
    <source>
        <strain evidence="2 3">BSSL-BM11</strain>
    </source>
</reference>
<organism evidence="2 3">
    <name type="scientific">Tianweitania aestuarii</name>
    <dbReference type="NCBI Taxonomy" id="2814886"/>
    <lineage>
        <taxon>Bacteria</taxon>
        <taxon>Pseudomonadati</taxon>
        <taxon>Pseudomonadota</taxon>
        <taxon>Alphaproteobacteria</taxon>
        <taxon>Hyphomicrobiales</taxon>
        <taxon>Phyllobacteriaceae</taxon>
        <taxon>Tianweitania</taxon>
    </lineage>
</organism>
<dbReference type="InterPro" id="IPR002750">
    <property type="entry name" value="CobE/GbiG_C"/>
</dbReference>
<dbReference type="EMBL" id="JAFMNX010000001">
    <property type="protein sequence ID" value="MBS9720586.1"/>
    <property type="molecule type" value="Genomic_DNA"/>
</dbReference>
<dbReference type="RefSeq" id="WP_213984095.1">
    <property type="nucleotide sequence ID" value="NZ_JAFMNX010000001.1"/>
</dbReference>
<gene>
    <name evidence="2" type="ORF">JYU29_07800</name>
</gene>
<dbReference type="SUPFAM" id="SSF159664">
    <property type="entry name" value="CobE/GbiG C-terminal domain-like"/>
    <property type="match status" value="1"/>
</dbReference>
<dbReference type="InterPro" id="IPR052553">
    <property type="entry name" value="CbiG_hydrolase"/>
</dbReference>
<protein>
    <submittedName>
        <fullName evidence="2">Cobalamin biosynthesis protein</fullName>
    </submittedName>
</protein>
<sequence>MMVAGVGCTKDTRAMVVLATLDTALDVHGFTRDDLALLATVPGKRDEAGLIEAAEILGIPLAVPTDQQLKAADTQGLTKSETSLAATGLGSASEAAALAACGPDARLLGPRLVQDGVTCALAVSGVD</sequence>
<dbReference type="Gene3D" id="3.30.420.180">
    <property type="entry name" value="CobE/GbiG C-terminal domain"/>
    <property type="match status" value="1"/>
</dbReference>
<proteinExistence type="predicted"/>
<accession>A0ABS5RWC9</accession>
<dbReference type="PANTHER" id="PTHR37477">
    <property type="entry name" value="COBALT-PRECORRIN-5A HYDROLASE"/>
    <property type="match status" value="1"/>
</dbReference>
<evidence type="ECO:0000259" key="1">
    <source>
        <dbReference type="Pfam" id="PF01890"/>
    </source>
</evidence>
<dbReference type="PANTHER" id="PTHR37477:SF1">
    <property type="entry name" value="COBALT-PRECORRIN-5A HYDROLASE"/>
    <property type="match status" value="1"/>
</dbReference>
<dbReference type="Pfam" id="PF01890">
    <property type="entry name" value="CbiG_C"/>
    <property type="match status" value="1"/>
</dbReference>
<keyword evidence="3" id="KW-1185">Reference proteome</keyword>
<dbReference type="InterPro" id="IPR036518">
    <property type="entry name" value="CobE/GbiG_C_sf"/>
</dbReference>
<evidence type="ECO:0000313" key="3">
    <source>
        <dbReference type="Proteomes" id="UP001297272"/>
    </source>
</evidence>
<comment type="caution">
    <text evidence="2">The sequence shown here is derived from an EMBL/GenBank/DDBJ whole genome shotgun (WGS) entry which is preliminary data.</text>
</comment>
<evidence type="ECO:0000313" key="2">
    <source>
        <dbReference type="EMBL" id="MBS9720586.1"/>
    </source>
</evidence>
<feature type="domain" description="CobE/GbiG C-terminal" evidence="1">
    <location>
        <begin position="3"/>
        <end position="122"/>
    </location>
</feature>
<dbReference type="Proteomes" id="UP001297272">
    <property type="component" value="Unassembled WGS sequence"/>
</dbReference>
<name>A0ABS5RWC9_9HYPH</name>